<dbReference type="Gene3D" id="4.10.60.10">
    <property type="entry name" value="Zinc finger, CCHC-type"/>
    <property type="match status" value="1"/>
</dbReference>
<dbReference type="KEGG" id="dpx:DAPPUDRAFT_332720"/>
<dbReference type="InterPro" id="IPR036875">
    <property type="entry name" value="Znf_CCHC_sf"/>
</dbReference>
<dbReference type="GO" id="GO:0005737">
    <property type="term" value="C:cytoplasm"/>
    <property type="evidence" value="ECO:0000318"/>
    <property type="project" value="GO_Central"/>
</dbReference>
<protein>
    <recommendedName>
        <fullName evidence="4">CCHC-type domain-containing protein</fullName>
    </recommendedName>
</protein>
<dbReference type="GO" id="GO:0003729">
    <property type="term" value="F:mRNA binding"/>
    <property type="evidence" value="ECO:0000318"/>
    <property type="project" value="GO_Central"/>
</dbReference>
<keyword evidence="6" id="KW-1185">Reference proteome</keyword>
<keyword evidence="2" id="KW-0175">Coiled coil</keyword>
<evidence type="ECO:0000313" key="5">
    <source>
        <dbReference type="EMBL" id="EFX65909.1"/>
    </source>
</evidence>
<feature type="coiled-coil region" evidence="2">
    <location>
        <begin position="65"/>
        <end position="151"/>
    </location>
</feature>
<dbReference type="GO" id="GO:0003727">
    <property type="term" value="F:single-stranded RNA binding"/>
    <property type="evidence" value="ECO:0000318"/>
    <property type="project" value="GO_Central"/>
</dbReference>
<dbReference type="PhylomeDB" id="E9HQS9"/>
<dbReference type="HOGENOM" id="CLU_929291_0_0_1"/>
<dbReference type="InParanoid" id="E9HQS9"/>
<dbReference type="GO" id="GO:0008270">
    <property type="term" value="F:zinc ion binding"/>
    <property type="evidence" value="ECO:0007669"/>
    <property type="project" value="UniProtKB-KW"/>
</dbReference>
<keyword evidence="1" id="KW-0863">Zinc-finger</keyword>
<organism evidence="5 6">
    <name type="scientific">Daphnia pulex</name>
    <name type="common">Water flea</name>
    <dbReference type="NCBI Taxonomy" id="6669"/>
    <lineage>
        <taxon>Eukaryota</taxon>
        <taxon>Metazoa</taxon>
        <taxon>Ecdysozoa</taxon>
        <taxon>Arthropoda</taxon>
        <taxon>Crustacea</taxon>
        <taxon>Branchiopoda</taxon>
        <taxon>Diplostraca</taxon>
        <taxon>Cladocera</taxon>
        <taxon>Anomopoda</taxon>
        <taxon>Daphniidae</taxon>
        <taxon>Daphnia</taxon>
    </lineage>
</organism>
<feature type="compositionally biased region" description="Polar residues" evidence="3">
    <location>
        <begin position="169"/>
        <end position="184"/>
    </location>
</feature>
<evidence type="ECO:0000256" key="3">
    <source>
        <dbReference type="SAM" id="MobiDB-lite"/>
    </source>
</evidence>
<sequence length="268" mass="29797">MLMDGFLGGLKPNLRERISFKDYKNLNDLIKATEKCAAVLSEAKLEKRSVEFVNAISANANAREIRETKNEITELKSVIEQLTQQLSTTMIADHGHEAFNAVATTQTTQLSESKKEIEELKNLLKASNKSYSDMMKQSREAEKAMKNLQLQVAGMGQPIQPVQPIRPLQPNNSNQFVDNNSQISHPPFAYRNPQPLNRYDPGSQARGPPSRGERYCANCAATGRNPTTHNTDKCGWGPNGPTCFKCHQAGHIARDCPSSSIRVDPWTT</sequence>
<evidence type="ECO:0000256" key="2">
    <source>
        <dbReference type="SAM" id="Coils"/>
    </source>
</evidence>
<dbReference type="InterPro" id="IPR001878">
    <property type="entry name" value="Znf_CCHC"/>
</dbReference>
<dbReference type="eggNOG" id="ENOG502TB6Z">
    <property type="taxonomic scope" value="Eukaryota"/>
</dbReference>
<dbReference type="OrthoDB" id="8029555at2759"/>
<dbReference type="Pfam" id="PF00098">
    <property type="entry name" value="zf-CCHC"/>
    <property type="match status" value="1"/>
</dbReference>
<dbReference type="AlphaFoldDB" id="E9HQS9"/>
<reference evidence="5 6" key="1">
    <citation type="journal article" date="2011" name="Science">
        <title>The ecoresponsive genome of Daphnia pulex.</title>
        <authorList>
            <person name="Colbourne J.K."/>
            <person name="Pfrender M.E."/>
            <person name="Gilbert D."/>
            <person name="Thomas W.K."/>
            <person name="Tucker A."/>
            <person name="Oakley T.H."/>
            <person name="Tokishita S."/>
            <person name="Aerts A."/>
            <person name="Arnold G.J."/>
            <person name="Basu M.K."/>
            <person name="Bauer D.J."/>
            <person name="Caceres C.E."/>
            <person name="Carmel L."/>
            <person name="Casola C."/>
            <person name="Choi J.H."/>
            <person name="Detter J.C."/>
            <person name="Dong Q."/>
            <person name="Dusheyko S."/>
            <person name="Eads B.D."/>
            <person name="Frohlich T."/>
            <person name="Geiler-Samerotte K.A."/>
            <person name="Gerlach D."/>
            <person name="Hatcher P."/>
            <person name="Jogdeo S."/>
            <person name="Krijgsveld J."/>
            <person name="Kriventseva E.V."/>
            <person name="Kultz D."/>
            <person name="Laforsch C."/>
            <person name="Lindquist E."/>
            <person name="Lopez J."/>
            <person name="Manak J.R."/>
            <person name="Muller J."/>
            <person name="Pangilinan J."/>
            <person name="Patwardhan R.P."/>
            <person name="Pitluck S."/>
            <person name="Pritham E.J."/>
            <person name="Rechtsteiner A."/>
            <person name="Rho M."/>
            <person name="Rogozin I.B."/>
            <person name="Sakarya O."/>
            <person name="Salamov A."/>
            <person name="Schaack S."/>
            <person name="Shapiro H."/>
            <person name="Shiga Y."/>
            <person name="Skalitzky C."/>
            <person name="Smith Z."/>
            <person name="Souvorov A."/>
            <person name="Sung W."/>
            <person name="Tang Z."/>
            <person name="Tsuchiya D."/>
            <person name="Tu H."/>
            <person name="Vos H."/>
            <person name="Wang M."/>
            <person name="Wolf Y.I."/>
            <person name="Yamagata H."/>
            <person name="Yamada T."/>
            <person name="Ye Y."/>
            <person name="Shaw J.R."/>
            <person name="Andrews J."/>
            <person name="Crease T.J."/>
            <person name="Tang H."/>
            <person name="Lucas S.M."/>
            <person name="Robertson H.M."/>
            <person name="Bork P."/>
            <person name="Koonin E.V."/>
            <person name="Zdobnov E.M."/>
            <person name="Grigoriev I.V."/>
            <person name="Lynch M."/>
            <person name="Boore J.L."/>
        </authorList>
    </citation>
    <scope>NUCLEOTIDE SEQUENCE [LARGE SCALE GENOMIC DNA]</scope>
</reference>
<feature type="domain" description="CCHC-type" evidence="4">
    <location>
        <begin position="243"/>
        <end position="258"/>
    </location>
</feature>
<dbReference type="EMBL" id="GL732724">
    <property type="protein sequence ID" value="EFX65909.1"/>
    <property type="molecule type" value="Genomic_DNA"/>
</dbReference>
<feature type="region of interest" description="Disordered" evidence="3">
    <location>
        <begin position="166"/>
        <end position="189"/>
    </location>
</feature>
<name>E9HQS9_DAPPU</name>
<dbReference type="Proteomes" id="UP000000305">
    <property type="component" value="Unassembled WGS sequence"/>
</dbReference>
<gene>
    <name evidence="5" type="ORF">DAPPUDRAFT_332720</name>
</gene>
<dbReference type="PROSITE" id="PS50158">
    <property type="entry name" value="ZF_CCHC"/>
    <property type="match status" value="1"/>
</dbReference>
<dbReference type="GO" id="GO:2000767">
    <property type="term" value="P:positive regulation of cytoplasmic translation"/>
    <property type="evidence" value="ECO:0000318"/>
    <property type="project" value="GO_Central"/>
</dbReference>
<evidence type="ECO:0000313" key="6">
    <source>
        <dbReference type="Proteomes" id="UP000000305"/>
    </source>
</evidence>
<keyword evidence="1" id="KW-0479">Metal-binding</keyword>
<dbReference type="SUPFAM" id="SSF57756">
    <property type="entry name" value="Retrovirus zinc finger-like domains"/>
    <property type="match status" value="1"/>
</dbReference>
<evidence type="ECO:0000259" key="4">
    <source>
        <dbReference type="PROSITE" id="PS50158"/>
    </source>
</evidence>
<keyword evidence="1" id="KW-0862">Zinc</keyword>
<accession>E9HQS9</accession>
<evidence type="ECO:0000256" key="1">
    <source>
        <dbReference type="PROSITE-ProRule" id="PRU00047"/>
    </source>
</evidence>
<proteinExistence type="predicted"/>
<dbReference type="GO" id="GO:0045182">
    <property type="term" value="F:translation regulator activity"/>
    <property type="evidence" value="ECO:0000318"/>
    <property type="project" value="GO_Central"/>
</dbReference>
<dbReference type="SMART" id="SM00343">
    <property type="entry name" value="ZnF_C2HC"/>
    <property type="match status" value="1"/>
</dbReference>